<organism evidence="2 3">
    <name type="scientific">Thermococcus camini</name>
    <dbReference type="NCBI Taxonomy" id="2016373"/>
    <lineage>
        <taxon>Archaea</taxon>
        <taxon>Methanobacteriati</taxon>
        <taxon>Methanobacteriota</taxon>
        <taxon>Thermococci</taxon>
        <taxon>Thermococcales</taxon>
        <taxon>Thermococcaceae</taxon>
        <taxon>Thermococcus</taxon>
    </lineage>
</organism>
<gene>
    <name evidence="2" type="ORF">TIRI35C_1473</name>
</gene>
<proteinExistence type="predicted"/>
<dbReference type="KEGG" id="tcq:TIRI35C_1473"/>
<keyword evidence="3" id="KW-1185">Reference proteome</keyword>
<dbReference type="EMBL" id="LR881183">
    <property type="protein sequence ID" value="CAD5244627.1"/>
    <property type="molecule type" value="Genomic_DNA"/>
</dbReference>
<dbReference type="Proteomes" id="UP000516304">
    <property type="component" value="Chromosome TIRI35C"/>
</dbReference>
<feature type="transmembrane region" description="Helical" evidence="1">
    <location>
        <begin position="7"/>
        <end position="24"/>
    </location>
</feature>
<name>A0A7G2D830_9EURY</name>
<keyword evidence="1" id="KW-0812">Transmembrane</keyword>
<sequence length="139" mass="15791">MISIKKLLAVGIFSFLIVLSLYFGSPKEDKGITGEHSFIYTMEVLCDKYFPNATCDGIAGCVEYKNDTSIAFLRVNYTLVRVWNGYEPRNGSIYRVIFRRETLNILSIEPSNWDEIIETLSMCSPGDKNGEETKSEKPK</sequence>
<dbReference type="RefSeq" id="WP_188202340.1">
    <property type="nucleotide sequence ID" value="NZ_LR881183.1"/>
</dbReference>
<reference evidence="2 3" key="1">
    <citation type="submission" date="2020-09" db="EMBL/GenBank/DDBJ databases">
        <authorList>
            <person name="Courtine D."/>
        </authorList>
    </citation>
    <scope>NUCLEOTIDE SEQUENCE [LARGE SCALE GENOMIC DNA]</scope>
    <source>
        <strain evidence="2 3">IRI35c</strain>
    </source>
</reference>
<keyword evidence="1" id="KW-1133">Transmembrane helix</keyword>
<accession>A0A7G2D830</accession>
<evidence type="ECO:0000256" key="1">
    <source>
        <dbReference type="SAM" id="Phobius"/>
    </source>
</evidence>
<keyword evidence="1" id="KW-0472">Membrane</keyword>
<evidence type="ECO:0000313" key="2">
    <source>
        <dbReference type="EMBL" id="CAD5244627.1"/>
    </source>
</evidence>
<evidence type="ECO:0000313" key="3">
    <source>
        <dbReference type="Proteomes" id="UP000516304"/>
    </source>
</evidence>
<dbReference type="GeneID" id="58919215"/>
<protein>
    <submittedName>
        <fullName evidence="2">Uncharacterized protein</fullName>
    </submittedName>
</protein>
<dbReference type="AlphaFoldDB" id="A0A7G2D830"/>